<comment type="caution">
    <text evidence="7">The sequence shown here is derived from an EMBL/GenBank/DDBJ whole genome shotgun (WGS) entry which is preliminary data.</text>
</comment>
<dbReference type="InterPro" id="IPR001810">
    <property type="entry name" value="F-box_dom"/>
</dbReference>
<evidence type="ECO:0000259" key="6">
    <source>
        <dbReference type="Pfam" id="PF23165"/>
    </source>
</evidence>
<dbReference type="Gene3D" id="1.20.1280.50">
    <property type="match status" value="1"/>
</dbReference>
<dbReference type="PANTHER" id="PTHR15739:SF4">
    <property type="entry name" value="F-BOX ONLY PROTEIN 41"/>
    <property type="match status" value="1"/>
</dbReference>
<sequence length="831" mass="92324">MSSSSSSSSPSSSSSELPYFCPRCGDQLRFSSVPELRAHLVGRHTYETLLVLSQARVRSSRPGALLPLPGQAVSQRQSSSSGMGARSLPLPLACLDLASSSASVQLLREMFGPPGDPALPSSAGPSEVPSTALALPGSVGPQGLGQVGLQLGLDLGLSVGIGLEERLGLGLDHRIARTFAEVEERVNRRMGRLRVELQRREAELDRERREAERLKCEKQEVEDRAAYLSRQVSAAVEMMERLKTEMDGKERELNERQQEMVDIECFLRETAEKEAKAKSRLQVFIETLLERADRAERQLLLLSSHSQHNRYTHHHSRYTHPDAYTNPYLFTEGYTPVLSRGGRSLDTSTDDILAGKMQGTISNRRSYSVSGSYRLGEQLYSQHHFSGPTSRMRTLSLGSGGWDGEGGFVQLHPHLYASPWTRRERGGGEGRRERQWVGEGGCGRTWSRGNRRHHSTEEEEEEEEEEDEDGEEEQGFWSSAEMRRLIFAGSHTPASEVPSSLDSTPSRRHGRGFSVVFPYLDVRSLLRAAEVCSDWRFVARHPAVWTRLRLENAKVSAEFLITLSQWCTQTQSVVLNNLKPRSRRANESREDYHKITRGSVEPGLEALLRSAGGSLLHLSVSQCPHILTDRTLWLASCYSRNLQTLTYRSSSDPLGQEVLWALGAGCRNISSLQVAPAHPCQQPTRFGNRCLQTIGRCWPHLRSLSVGGAGCGTQGLVTLVRSCAHLRVLELERITDLGLQAATELCEAGLRSLETLILTHTPVSGQAILHFHSVCKNLRSIVVEVSVSDYFEEPDTEESQHLFGEILTTLKVLQKRASLCNLLTVKAEGFC</sequence>
<feature type="compositionally biased region" description="Acidic residues" evidence="4">
    <location>
        <begin position="457"/>
        <end position="474"/>
    </location>
</feature>
<dbReference type="InterPro" id="IPR057038">
    <property type="entry name" value="FBX41/ZN365_Znf-C2H2"/>
</dbReference>
<dbReference type="SUPFAM" id="SSF52047">
    <property type="entry name" value="RNI-like"/>
    <property type="match status" value="1"/>
</dbReference>
<name>A0AAV1EHX0_XYRNO</name>
<dbReference type="InterPro" id="IPR052283">
    <property type="entry name" value="GenomicStab_NeuMorph_Reg"/>
</dbReference>
<evidence type="ECO:0000256" key="3">
    <source>
        <dbReference type="SAM" id="Coils"/>
    </source>
</evidence>
<feature type="region of interest" description="Disordered" evidence="4">
    <location>
        <begin position="113"/>
        <end position="134"/>
    </location>
</feature>
<feature type="domain" description="F-box" evidence="5">
    <location>
        <begin position="516"/>
        <end position="550"/>
    </location>
</feature>
<evidence type="ECO:0000313" key="8">
    <source>
        <dbReference type="Proteomes" id="UP001178508"/>
    </source>
</evidence>
<protein>
    <submittedName>
        <fullName evidence="7">F-box only protein 41-like</fullName>
    </submittedName>
</protein>
<keyword evidence="1" id="KW-0597">Phosphoprotein</keyword>
<evidence type="ECO:0000256" key="1">
    <source>
        <dbReference type="ARBA" id="ARBA00022553"/>
    </source>
</evidence>
<feature type="region of interest" description="Disordered" evidence="4">
    <location>
        <begin position="420"/>
        <end position="475"/>
    </location>
</feature>
<dbReference type="Pfam" id="PF12937">
    <property type="entry name" value="F-box-like"/>
    <property type="match status" value="1"/>
</dbReference>
<dbReference type="AlphaFoldDB" id="A0AAV1EHX0"/>
<gene>
    <name evidence="7" type="ORF">XNOV1_A032691</name>
</gene>
<keyword evidence="8" id="KW-1185">Reference proteome</keyword>
<evidence type="ECO:0000259" key="5">
    <source>
        <dbReference type="Pfam" id="PF12937"/>
    </source>
</evidence>
<evidence type="ECO:0000256" key="4">
    <source>
        <dbReference type="SAM" id="MobiDB-lite"/>
    </source>
</evidence>
<feature type="compositionally biased region" description="Basic and acidic residues" evidence="4">
    <location>
        <begin position="421"/>
        <end position="436"/>
    </location>
</feature>
<reference evidence="7" key="1">
    <citation type="submission" date="2023-08" db="EMBL/GenBank/DDBJ databases">
        <authorList>
            <person name="Alioto T."/>
            <person name="Alioto T."/>
            <person name="Gomez Garrido J."/>
        </authorList>
    </citation>
    <scope>NUCLEOTIDE SEQUENCE</scope>
</reference>
<dbReference type="SUPFAM" id="SSF81383">
    <property type="entry name" value="F-box domain"/>
    <property type="match status" value="1"/>
</dbReference>
<dbReference type="Pfam" id="PF23165">
    <property type="entry name" value="zf-C2H2_FBX41"/>
    <property type="match status" value="1"/>
</dbReference>
<evidence type="ECO:0000256" key="2">
    <source>
        <dbReference type="ARBA" id="ARBA00023054"/>
    </source>
</evidence>
<dbReference type="PANTHER" id="PTHR15739">
    <property type="entry name" value="ZINC FINGER PROTEIN"/>
    <property type="match status" value="1"/>
</dbReference>
<dbReference type="InterPro" id="IPR036047">
    <property type="entry name" value="F-box-like_dom_sf"/>
</dbReference>
<feature type="coiled-coil region" evidence="3">
    <location>
        <begin position="190"/>
        <end position="305"/>
    </location>
</feature>
<evidence type="ECO:0000313" key="7">
    <source>
        <dbReference type="EMBL" id="CAJ1048327.1"/>
    </source>
</evidence>
<organism evidence="7 8">
    <name type="scientific">Xyrichtys novacula</name>
    <name type="common">Pearly razorfish</name>
    <name type="synonym">Hemipteronotus novacula</name>
    <dbReference type="NCBI Taxonomy" id="13765"/>
    <lineage>
        <taxon>Eukaryota</taxon>
        <taxon>Metazoa</taxon>
        <taxon>Chordata</taxon>
        <taxon>Craniata</taxon>
        <taxon>Vertebrata</taxon>
        <taxon>Euteleostomi</taxon>
        <taxon>Actinopterygii</taxon>
        <taxon>Neopterygii</taxon>
        <taxon>Teleostei</taxon>
        <taxon>Neoteleostei</taxon>
        <taxon>Acanthomorphata</taxon>
        <taxon>Eupercaria</taxon>
        <taxon>Labriformes</taxon>
        <taxon>Labridae</taxon>
        <taxon>Xyrichtys</taxon>
    </lineage>
</organism>
<accession>A0AAV1EHX0</accession>
<dbReference type="EMBL" id="CAUIWU010000006">
    <property type="protein sequence ID" value="CAJ1048327.1"/>
    <property type="molecule type" value="Genomic_DNA"/>
</dbReference>
<proteinExistence type="predicted"/>
<dbReference type="InterPro" id="IPR032675">
    <property type="entry name" value="LRR_dom_sf"/>
</dbReference>
<feature type="domain" description="FBX41/ZN365 C2H2-type zinc finger" evidence="6">
    <location>
        <begin position="17"/>
        <end position="46"/>
    </location>
</feature>
<dbReference type="Gene3D" id="3.80.10.10">
    <property type="entry name" value="Ribonuclease Inhibitor"/>
    <property type="match status" value="1"/>
</dbReference>
<dbReference type="CDD" id="cd22109">
    <property type="entry name" value="F-box_FBXO41"/>
    <property type="match status" value="1"/>
</dbReference>
<dbReference type="Proteomes" id="UP001178508">
    <property type="component" value="Unassembled WGS sequence"/>
</dbReference>
<keyword evidence="2 3" id="KW-0175">Coiled coil</keyword>